<evidence type="ECO:0000259" key="1">
    <source>
        <dbReference type="PROSITE" id="PS50097"/>
    </source>
</evidence>
<dbReference type="PROSITE" id="PS50097">
    <property type="entry name" value="BTB"/>
    <property type="match status" value="1"/>
</dbReference>
<reference evidence="2 3" key="1">
    <citation type="submission" date="2018-02" db="EMBL/GenBank/DDBJ databases">
        <title>Draft genome sequences of Elsinoe sp., causing black scab on jojoba.</title>
        <authorList>
            <person name="Stodart B."/>
            <person name="Jeffress S."/>
            <person name="Ash G."/>
            <person name="Arun Chinnappa K."/>
        </authorList>
    </citation>
    <scope>NUCLEOTIDE SEQUENCE [LARGE SCALE GENOMIC DNA]</scope>
    <source>
        <strain evidence="2 3">Hillstone_2</strain>
    </source>
</reference>
<accession>A0A4U7B7B7</accession>
<comment type="caution">
    <text evidence="2">The sequence shown here is derived from an EMBL/GenBank/DDBJ whole genome shotgun (WGS) entry which is preliminary data.</text>
</comment>
<dbReference type="PANTHER" id="PTHR47843:SF5">
    <property type="entry name" value="BTB_POZ DOMAIN PROTEIN"/>
    <property type="match status" value="1"/>
</dbReference>
<dbReference type="InterPro" id="IPR000210">
    <property type="entry name" value="BTB/POZ_dom"/>
</dbReference>
<dbReference type="AlphaFoldDB" id="A0A4U7B7B7"/>
<dbReference type="Proteomes" id="UP000308133">
    <property type="component" value="Unassembled WGS sequence"/>
</dbReference>
<dbReference type="EMBL" id="PTQR01000054">
    <property type="protein sequence ID" value="TKX23417.1"/>
    <property type="molecule type" value="Genomic_DNA"/>
</dbReference>
<protein>
    <submittedName>
        <fullName evidence="2">BTB/POZ domain-containing protein 17</fullName>
    </submittedName>
</protein>
<evidence type="ECO:0000313" key="3">
    <source>
        <dbReference type="Proteomes" id="UP000308133"/>
    </source>
</evidence>
<name>A0A4U7B7B7_9PEZI</name>
<feature type="domain" description="BTB" evidence="1">
    <location>
        <begin position="42"/>
        <end position="120"/>
    </location>
</feature>
<dbReference type="Gene3D" id="3.30.710.10">
    <property type="entry name" value="Potassium Channel Kv1.1, Chain A"/>
    <property type="match status" value="1"/>
</dbReference>
<dbReference type="InterPro" id="IPR011333">
    <property type="entry name" value="SKP1/BTB/POZ_sf"/>
</dbReference>
<evidence type="ECO:0000313" key="2">
    <source>
        <dbReference type="EMBL" id="TKX23417.1"/>
    </source>
</evidence>
<dbReference type="CDD" id="cd18186">
    <property type="entry name" value="BTB_POZ_ZBTB_KLHL-like"/>
    <property type="match status" value="1"/>
</dbReference>
<dbReference type="SUPFAM" id="SSF54695">
    <property type="entry name" value="POZ domain"/>
    <property type="match status" value="1"/>
</dbReference>
<proteinExistence type="predicted"/>
<sequence>MSIPLYGSKTPFPRSWDSETPSGWDHPLIRGLAELRSQTDLSDLTIICSPDTHWVHKTVVCLQSEYFKTACRADRFQARRSGVITLKSIHEKGDTEGADDPEAVRAMLDFFYGVERYYTNNNWGSELFHLAGLYIISDKYRVAGMKDDVLRHFRRTLVSSRRSDGSELAPVLRRLWDNLPSVEDPIFKVFFEFVVCCKSRVLRQSDMEALVMQVPGLAVKTLGVFQKWCCQPAKNRSVDGRLIPERSGAEPRMETGQWEELQCRCDEAWEKMRSPRPGRHEFDPPNLW</sequence>
<gene>
    <name evidence="2" type="ORF">C1H76_4485</name>
</gene>
<dbReference type="Pfam" id="PF00651">
    <property type="entry name" value="BTB"/>
    <property type="match status" value="1"/>
</dbReference>
<organism evidence="2 3">
    <name type="scientific">Elsinoe australis</name>
    <dbReference type="NCBI Taxonomy" id="40998"/>
    <lineage>
        <taxon>Eukaryota</taxon>
        <taxon>Fungi</taxon>
        <taxon>Dikarya</taxon>
        <taxon>Ascomycota</taxon>
        <taxon>Pezizomycotina</taxon>
        <taxon>Dothideomycetes</taxon>
        <taxon>Dothideomycetidae</taxon>
        <taxon>Myriangiales</taxon>
        <taxon>Elsinoaceae</taxon>
        <taxon>Elsinoe</taxon>
    </lineage>
</organism>
<dbReference type="PANTHER" id="PTHR47843">
    <property type="entry name" value="BTB DOMAIN-CONTAINING PROTEIN-RELATED"/>
    <property type="match status" value="1"/>
</dbReference>